<organism evidence="1 2">
    <name type="scientific">Mycena sanguinolenta</name>
    <dbReference type="NCBI Taxonomy" id="230812"/>
    <lineage>
        <taxon>Eukaryota</taxon>
        <taxon>Fungi</taxon>
        <taxon>Dikarya</taxon>
        <taxon>Basidiomycota</taxon>
        <taxon>Agaricomycotina</taxon>
        <taxon>Agaricomycetes</taxon>
        <taxon>Agaricomycetidae</taxon>
        <taxon>Agaricales</taxon>
        <taxon>Marasmiineae</taxon>
        <taxon>Mycenaceae</taxon>
        <taxon>Mycena</taxon>
    </lineage>
</organism>
<sequence>MVKGTAGSGKTTLCGQLYDYLIDKGARVSIINGRQWNRSLPPHRALNASRLRGRRIDSKSDGTHTRHWVLLDDAQDTLKDPALWIYFKDAPWYYTFIYFSLFIPRWRGLHIDGSQNNIQEHQRIELKPTENGWLSSHIPGFYFVEEEYQELVEYHQKHDDLPALAVDLTDWVFETSAGHIGAITSIFDAIRSAARRLQLQEMSITIFLGSYPSPEEALMDCSRGEAFNRGLPADSDLRGEDNIALLKFFEDILSAHGPLVFRVNEIPPGAYQAHDRGWLTWTHEGKDWEPLVGVSDFPSLLHRSRLSYQLLGSKPLDPQVEAMTLLDFVGTVVSFFSAGAMVQPARQSQSPGWVSTVTGGRGVWLSPEFGTGKTSGRLDFFVMGSKKWGIELLRKGDSLEDHLARFKPGGAYYGWIERGTMQDYVVLNFGTHVQAQTPSPLHPYLYHITFDDQFEHYTVADNMLNVVKSGTLVTELP</sequence>
<name>A0A8H6YLH3_9AGAR</name>
<comment type="caution">
    <text evidence="1">The sequence shown here is derived from an EMBL/GenBank/DDBJ whole genome shotgun (WGS) entry which is preliminary data.</text>
</comment>
<keyword evidence="2" id="KW-1185">Reference proteome</keyword>
<dbReference type="Proteomes" id="UP000623467">
    <property type="component" value="Unassembled WGS sequence"/>
</dbReference>
<dbReference type="InterPro" id="IPR027417">
    <property type="entry name" value="P-loop_NTPase"/>
</dbReference>
<evidence type="ECO:0000313" key="2">
    <source>
        <dbReference type="Proteomes" id="UP000623467"/>
    </source>
</evidence>
<dbReference type="EMBL" id="JACAZH010000008">
    <property type="protein sequence ID" value="KAF7361247.1"/>
    <property type="molecule type" value="Genomic_DNA"/>
</dbReference>
<protein>
    <submittedName>
        <fullName evidence="1">Uncharacterized protein</fullName>
    </submittedName>
</protein>
<accession>A0A8H6YLH3</accession>
<gene>
    <name evidence="1" type="ORF">MSAN_01156800</name>
</gene>
<dbReference type="OrthoDB" id="5424500at2759"/>
<proteinExistence type="predicted"/>
<dbReference type="SUPFAM" id="SSF52540">
    <property type="entry name" value="P-loop containing nucleoside triphosphate hydrolases"/>
    <property type="match status" value="1"/>
</dbReference>
<dbReference type="AlphaFoldDB" id="A0A8H6YLH3"/>
<reference evidence="1" key="1">
    <citation type="submission" date="2020-05" db="EMBL/GenBank/DDBJ databases">
        <title>Mycena genomes resolve the evolution of fungal bioluminescence.</title>
        <authorList>
            <person name="Tsai I.J."/>
        </authorList>
    </citation>
    <scope>NUCLEOTIDE SEQUENCE</scope>
    <source>
        <strain evidence="1">160909Yilan</strain>
    </source>
</reference>
<evidence type="ECO:0000313" key="1">
    <source>
        <dbReference type="EMBL" id="KAF7361247.1"/>
    </source>
</evidence>